<protein>
    <submittedName>
        <fullName evidence="2">Uncharacterized protein</fullName>
    </submittedName>
</protein>
<organism evidence="2 3">
    <name type="scientific">Wolfiporia cocos (strain MD-104)</name>
    <name type="common">Brown rot fungus</name>
    <dbReference type="NCBI Taxonomy" id="742152"/>
    <lineage>
        <taxon>Eukaryota</taxon>
        <taxon>Fungi</taxon>
        <taxon>Dikarya</taxon>
        <taxon>Basidiomycota</taxon>
        <taxon>Agaricomycotina</taxon>
        <taxon>Agaricomycetes</taxon>
        <taxon>Polyporales</taxon>
        <taxon>Phaeolaceae</taxon>
        <taxon>Wolfiporia</taxon>
    </lineage>
</organism>
<proteinExistence type="predicted"/>
<keyword evidence="3" id="KW-1185">Reference proteome</keyword>
<evidence type="ECO:0000313" key="3">
    <source>
        <dbReference type="Proteomes" id="UP000218811"/>
    </source>
</evidence>
<name>A0A2H3J3M9_WOLCO</name>
<dbReference type="Proteomes" id="UP000218811">
    <property type="component" value="Unassembled WGS sequence"/>
</dbReference>
<accession>A0A2H3J3M9</accession>
<dbReference type="EMBL" id="KB467887">
    <property type="protein sequence ID" value="PCH36571.1"/>
    <property type="molecule type" value="Genomic_DNA"/>
</dbReference>
<reference evidence="2 3" key="1">
    <citation type="journal article" date="2012" name="Science">
        <title>The Paleozoic origin of enzymatic lignin decomposition reconstructed from 31 fungal genomes.</title>
        <authorList>
            <person name="Floudas D."/>
            <person name="Binder M."/>
            <person name="Riley R."/>
            <person name="Barry K."/>
            <person name="Blanchette R.A."/>
            <person name="Henrissat B."/>
            <person name="Martinez A.T."/>
            <person name="Otillar R."/>
            <person name="Spatafora J.W."/>
            <person name="Yadav J.S."/>
            <person name="Aerts A."/>
            <person name="Benoit I."/>
            <person name="Boyd A."/>
            <person name="Carlson A."/>
            <person name="Copeland A."/>
            <person name="Coutinho P.M."/>
            <person name="de Vries R.P."/>
            <person name="Ferreira P."/>
            <person name="Findley K."/>
            <person name="Foster B."/>
            <person name="Gaskell J."/>
            <person name="Glotzer D."/>
            <person name="Gorecki P."/>
            <person name="Heitman J."/>
            <person name="Hesse C."/>
            <person name="Hori C."/>
            <person name="Igarashi K."/>
            <person name="Jurgens J.A."/>
            <person name="Kallen N."/>
            <person name="Kersten P."/>
            <person name="Kohler A."/>
            <person name="Kuees U."/>
            <person name="Kumar T.K.A."/>
            <person name="Kuo A."/>
            <person name="LaButti K."/>
            <person name="Larrondo L.F."/>
            <person name="Lindquist E."/>
            <person name="Ling A."/>
            <person name="Lombard V."/>
            <person name="Lucas S."/>
            <person name="Lundell T."/>
            <person name="Martin R."/>
            <person name="McLaughlin D.J."/>
            <person name="Morgenstern I."/>
            <person name="Morin E."/>
            <person name="Murat C."/>
            <person name="Nagy L.G."/>
            <person name="Nolan M."/>
            <person name="Ohm R.A."/>
            <person name="Patyshakuliyeva A."/>
            <person name="Rokas A."/>
            <person name="Ruiz-Duenas F.J."/>
            <person name="Sabat G."/>
            <person name="Salamov A."/>
            <person name="Samejima M."/>
            <person name="Schmutz J."/>
            <person name="Slot J.C."/>
            <person name="St John F."/>
            <person name="Stenlid J."/>
            <person name="Sun H."/>
            <person name="Sun S."/>
            <person name="Syed K."/>
            <person name="Tsang A."/>
            <person name="Wiebenga A."/>
            <person name="Young D."/>
            <person name="Pisabarro A."/>
            <person name="Eastwood D.C."/>
            <person name="Martin F."/>
            <person name="Cullen D."/>
            <person name="Grigoriev I.V."/>
            <person name="Hibbett D.S."/>
        </authorList>
    </citation>
    <scope>NUCLEOTIDE SEQUENCE [LARGE SCALE GENOMIC DNA]</scope>
    <source>
        <strain evidence="2 3">MD-104</strain>
    </source>
</reference>
<gene>
    <name evidence="2" type="ORF">WOLCODRAFT_166997</name>
</gene>
<evidence type="ECO:0000256" key="1">
    <source>
        <dbReference type="SAM" id="MobiDB-lite"/>
    </source>
</evidence>
<feature type="region of interest" description="Disordered" evidence="1">
    <location>
        <begin position="15"/>
        <end position="36"/>
    </location>
</feature>
<sequence>MLLKMKTIILLPSQLGGDEQASDRAPSPPGLRNAPFDSRFASDVAQIRAMLFAVEECPQSTTKTAAGDLQGTSAIMLSSTGRGARTQWTRPAQARAATRARDAAADASESPTALANDPPAAYAPKISISVRETEHAALPARPSVLCDGASWRTLACLAASADDDERSGHMHRCVRAAHASVAAAIATAPLLPP</sequence>
<evidence type="ECO:0000313" key="2">
    <source>
        <dbReference type="EMBL" id="PCH36571.1"/>
    </source>
</evidence>
<dbReference type="AlphaFoldDB" id="A0A2H3J3M9"/>